<evidence type="ECO:0000313" key="4">
    <source>
        <dbReference type="Proteomes" id="UP001169217"/>
    </source>
</evidence>
<comment type="caution">
    <text evidence="3">The sequence shown here is derived from an EMBL/GenBank/DDBJ whole genome shotgun (WGS) entry which is preliminary data.</text>
</comment>
<evidence type="ECO:0000256" key="1">
    <source>
        <dbReference type="ARBA" id="ARBA00038158"/>
    </source>
</evidence>
<accession>A0ABQ9PRX7</accession>
<feature type="compositionally biased region" description="Low complexity" evidence="2">
    <location>
        <begin position="76"/>
        <end position="86"/>
    </location>
</feature>
<sequence length="423" mass="46047">MVDSPAASAAPKDASDPSPAISTPAQPPATSSTTGTAPAAPAAPTAPPTASQPHDAHSSTTTSAPAPAPAAPGTPIPADDHLTPAPDLTPDPTSPGPDDGYASGTESGSSRASTSLASHVRDYSFENRRRYHRYKEGQYHFPNDDDEQEREDMKHTMVVHLCGGQLHSAPLKNPQRIIDVGTGTGIWAIDSTYRSLSSHLFRIVGDEYPEAEIIGVDLSPIQPEFVPPNVRFMVDDAEVEWVYPDNHFDFVHLRNMAPSIKKWPELFAEAYRVTKPGGWIELQEMRWVYGCDDNTMPPTFAPVKMVANIKEALAKLDVKMNAAELYPAHVAAAGFVNLAHEVKKVPVGPWAKDDDLKKIGEYCRAAIYDGLHAITIGPFTRGLGWTPEEVEVFLIEVRRDLLDRSVHSYVHFHTLAAQKPLDG</sequence>
<name>A0ABQ9PRX7_9PEZI</name>
<dbReference type="PANTHER" id="PTHR43591:SF24">
    <property type="entry name" value="2-METHOXY-6-POLYPRENYL-1,4-BENZOQUINOL METHYLASE, MITOCHONDRIAL"/>
    <property type="match status" value="1"/>
</dbReference>
<feature type="region of interest" description="Disordered" evidence="2">
    <location>
        <begin position="1"/>
        <end position="118"/>
    </location>
</feature>
<organism evidence="3 4">
    <name type="scientific">Colletotrichum limetticola</name>
    <dbReference type="NCBI Taxonomy" id="1209924"/>
    <lineage>
        <taxon>Eukaryota</taxon>
        <taxon>Fungi</taxon>
        <taxon>Dikarya</taxon>
        <taxon>Ascomycota</taxon>
        <taxon>Pezizomycotina</taxon>
        <taxon>Sordariomycetes</taxon>
        <taxon>Hypocreomycetidae</taxon>
        <taxon>Glomerellales</taxon>
        <taxon>Glomerellaceae</taxon>
        <taxon>Colletotrichum</taxon>
        <taxon>Colletotrichum acutatum species complex</taxon>
    </lineage>
</organism>
<evidence type="ECO:0000313" key="3">
    <source>
        <dbReference type="EMBL" id="KAK0374307.1"/>
    </source>
</evidence>
<dbReference type="CDD" id="cd02440">
    <property type="entry name" value="AdoMet_MTases"/>
    <property type="match status" value="1"/>
</dbReference>
<dbReference type="InterPro" id="IPR029063">
    <property type="entry name" value="SAM-dependent_MTases_sf"/>
</dbReference>
<feature type="compositionally biased region" description="Low complexity" evidence="2">
    <location>
        <begin position="96"/>
        <end position="118"/>
    </location>
</feature>
<feature type="compositionally biased region" description="Pro residues" evidence="2">
    <location>
        <begin position="66"/>
        <end position="75"/>
    </location>
</feature>
<dbReference type="EMBL" id="JARUPT010000259">
    <property type="protein sequence ID" value="KAK0374307.1"/>
    <property type="molecule type" value="Genomic_DNA"/>
</dbReference>
<keyword evidence="3" id="KW-0489">Methyltransferase</keyword>
<dbReference type="GO" id="GO:0008168">
    <property type="term" value="F:methyltransferase activity"/>
    <property type="evidence" value="ECO:0007669"/>
    <property type="project" value="UniProtKB-KW"/>
</dbReference>
<dbReference type="GO" id="GO:0032259">
    <property type="term" value="P:methylation"/>
    <property type="evidence" value="ECO:0007669"/>
    <property type="project" value="UniProtKB-KW"/>
</dbReference>
<dbReference type="Pfam" id="PF13489">
    <property type="entry name" value="Methyltransf_23"/>
    <property type="match status" value="1"/>
</dbReference>
<dbReference type="PANTHER" id="PTHR43591">
    <property type="entry name" value="METHYLTRANSFERASE"/>
    <property type="match status" value="1"/>
</dbReference>
<proteinExistence type="inferred from homology"/>
<comment type="similarity">
    <text evidence="1">Belongs to the methyltransferase superfamily. LaeA methyltransferase family.</text>
</comment>
<dbReference type="Proteomes" id="UP001169217">
    <property type="component" value="Unassembled WGS sequence"/>
</dbReference>
<reference evidence="3" key="1">
    <citation type="submission" date="2023-04" db="EMBL/GenBank/DDBJ databases">
        <title>Colletotrichum limetticola genome sequence.</title>
        <authorList>
            <person name="Baroncelli R."/>
        </authorList>
    </citation>
    <scope>NUCLEOTIDE SEQUENCE</scope>
    <source>
        <strain evidence="3">KLA-Anderson</strain>
    </source>
</reference>
<dbReference type="SUPFAM" id="SSF53335">
    <property type="entry name" value="S-adenosyl-L-methionine-dependent methyltransferases"/>
    <property type="match status" value="1"/>
</dbReference>
<keyword evidence="4" id="KW-1185">Reference proteome</keyword>
<gene>
    <name evidence="3" type="ORF">CLIM01_08332</name>
</gene>
<dbReference type="Gene3D" id="3.40.50.150">
    <property type="entry name" value="Vaccinia Virus protein VP39"/>
    <property type="match status" value="1"/>
</dbReference>
<protein>
    <submittedName>
        <fullName evidence="3">TAM domain methyltransferase</fullName>
    </submittedName>
</protein>
<evidence type="ECO:0000256" key="2">
    <source>
        <dbReference type="SAM" id="MobiDB-lite"/>
    </source>
</evidence>
<feature type="compositionally biased region" description="Low complexity" evidence="2">
    <location>
        <begin position="1"/>
        <end position="65"/>
    </location>
</feature>
<keyword evidence="3" id="KW-0808">Transferase</keyword>